<evidence type="ECO:0000259" key="2">
    <source>
        <dbReference type="Pfam" id="PF06985"/>
    </source>
</evidence>
<evidence type="ECO:0000256" key="1">
    <source>
        <dbReference type="SAM" id="MobiDB-lite"/>
    </source>
</evidence>
<evidence type="ECO:0000313" key="4">
    <source>
        <dbReference type="EMBL" id="VWP01655.1"/>
    </source>
</evidence>
<sequence length="823" mass="92951">MRLIDTHTGQFIEKDPEDSKTLYAILSHTWDQEGEQPYEELRSIQRRYPPNPHQAAHPARDGPEGRTSSSPDHHPPGPSSTPHLQLPHDPDRPDVTASPVTTYNPSNSWFSLKISRFKKRFKRSSTPSHAPPLFSDTPSPAQRPAIGLGSLAQSGVEASHAFVGEYGLVTPAAVPVQNAPSALLVAPSPEPTPSPQAIWDDPQLSPKIREACRVARENGYRYIWIDSCCIDKTSSSELSEAINSMYKWYGMAVVCYAFLADVPSGESHWSKDSNFRKSRWFGRGWTLQELIAPFRVEFLSSDWAPIGCKASFADLVENITNISSYALLHLKPLEAFSVAQRLSWAAKRDTTRKEDRAYSLLGLFDINMPTLYGEGDRAFRRLQEEIMQRTPDQSLFAWGNLYLSSELSQNSNPTDPKLVAPDRLRVNAVAFSADWIFATSPGNFRNGDGISTLHLSSSPRHEIEYTSTPYGIRTQFWMIPLTQSLLLHAIPRVATTQLEFDGPIEDTKWYLAVLDCEVHTQNSEHLLGRVCYIRPSKTDVNFIHSGSIYVVNPQRGRLTSSYSNLIPLLPVTLENFRMDAEMKTVYIPHPERTALDIPSSLLNQPHSMIKLVLLRETRNALRSQGYSVELRDPGTDNPTTHWLTISKGKYTIGVKFNHTLNDNGMRFTICGNIEVELSGSYEVQLDSAPPKSDHCQWEAVRETMYWSNMGYPWSRKLDRRSIRLSRAGTTMFTVDFELDFVGTGFYLLRIDAPSNAESSEEQRESHLFPWDTINIDLADLEEAVRSRAETRMITFLPMFSPIEPFPFRLRRRSSCETGADSEA</sequence>
<organism evidence="4">
    <name type="scientific">Ganoderma boninense</name>
    <dbReference type="NCBI Taxonomy" id="34458"/>
    <lineage>
        <taxon>Eukaryota</taxon>
        <taxon>Fungi</taxon>
        <taxon>Dikarya</taxon>
        <taxon>Basidiomycota</taxon>
        <taxon>Agaricomycotina</taxon>
        <taxon>Agaricomycetes</taxon>
        <taxon>Polyporales</taxon>
        <taxon>Polyporaceae</taxon>
        <taxon>Ganoderma</taxon>
    </lineage>
</organism>
<proteinExistence type="predicted"/>
<gene>
    <name evidence="4" type="primary">Q9P304</name>
</gene>
<protein>
    <submittedName>
        <fullName evidence="4">Alcohol oxidase</fullName>
    </submittedName>
</protein>
<dbReference type="AlphaFoldDB" id="A0A5K1K6J1"/>
<dbReference type="InterPro" id="IPR010730">
    <property type="entry name" value="HET"/>
</dbReference>
<reference evidence="4" key="1">
    <citation type="submission" date="2019-10" db="EMBL/GenBank/DDBJ databases">
        <authorList>
            <person name="Nor Muhammad N."/>
        </authorList>
    </citation>
    <scope>NUCLEOTIDE SEQUENCE</scope>
</reference>
<dbReference type="PANTHER" id="PTHR10622">
    <property type="entry name" value="HET DOMAIN-CONTAINING PROTEIN"/>
    <property type="match status" value="1"/>
</dbReference>
<dbReference type="PANTHER" id="PTHR10622:SF10">
    <property type="entry name" value="HET DOMAIN-CONTAINING PROTEIN"/>
    <property type="match status" value="1"/>
</dbReference>
<evidence type="ECO:0000259" key="3">
    <source>
        <dbReference type="Pfam" id="PF26640"/>
    </source>
</evidence>
<dbReference type="Pfam" id="PF26640">
    <property type="entry name" value="DUF8212"/>
    <property type="match status" value="1"/>
</dbReference>
<feature type="domain" description="Heterokaryon incompatibility" evidence="2">
    <location>
        <begin position="203"/>
        <end position="261"/>
    </location>
</feature>
<dbReference type="Pfam" id="PF06985">
    <property type="entry name" value="HET"/>
    <property type="match status" value="1"/>
</dbReference>
<dbReference type="EMBL" id="LR729555">
    <property type="protein sequence ID" value="VWP01655.1"/>
    <property type="molecule type" value="Genomic_DNA"/>
</dbReference>
<feature type="region of interest" description="Disordered" evidence="1">
    <location>
        <begin position="29"/>
        <end position="102"/>
    </location>
</feature>
<feature type="domain" description="DUF8212" evidence="3">
    <location>
        <begin position="377"/>
        <end position="591"/>
    </location>
</feature>
<name>A0A5K1K6J1_9APHY</name>
<dbReference type="InterPro" id="IPR058525">
    <property type="entry name" value="DUF8212"/>
</dbReference>
<accession>A0A5K1K6J1</accession>